<name>A0A9Q3GLD8_9BASI</name>
<organism evidence="2 3">
    <name type="scientific">Austropuccinia psidii MF-1</name>
    <dbReference type="NCBI Taxonomy" id="1389203"/>
    <lineage>
        <taxon>Eukaryota</taxon>
        <taxon>Fungi</taxon>
        <taxon>Dikarya</taxon>
        <taxon>Basidiomycota</taxon>
        <taxon>Pucciniomycotina</taxon>
        <taxon>Pucciniomycetes</taxon>
        <taxon>Pucciniales</taxon>
        <taxon>Sphaerophragmiaceae</taxon>
        <taxon>Austropuccinia</taxon>
    </lineage>
</organism>
<feature type="compositionally biased region" description="Polar residues" evidence="1">
    <location>
        <begin position="1"/>
        <end position="12"/>
    </location>
</feature>
<dbReference type="AlphaFoldDB" id="A0A9Q3GLD8"/>
<reference evidence="2" key="1">
    <citation type="submission" date="2021-03" db="EMBL/GenBank/DDBJ databases">
        <title>Draft genome sequence of rust myrtle Austropuccinia psidii MF-1, a brazilian biotype.</title>
        <authorList>
            <person name="Quecine M.C."/>
            <person name="Pachon D.M.R."/>
            <person name="Bonatelli M.L."/>
            <person name="Correr F.H."/>
            <person name="Franceschini L.M."/>
            <person name="Leite T.F."/>
            <person name="Margarido G.R.A."/>
            <person name="Almeida C.A."/>
            <person name="Ferrarezi J.A."/>
            <person name="Labate C.A."/>
        </authorList>
    </citation>
    <scope>NUCLEOTIDE SEQUENCE</scope>
    <source>
        <strain evidence="2">MF-1</strain>
    </source>
</reference>
<accession>A0A9Q3GLD8</accession>
<protein>
    <submittedName>
        <fullName evidence="2">Uncharacterized protein</fullName>
    </submittedName>
</protein>
<sequence>MPCKKTLQQQTPGLIGTEWPEDLFQDSSQHDEPPIPGLSQCSKPQVPSHEDTSTCEPEPEEAPMQFMEEPFGKSPLHLFLTAPLTISSLSRYNPSVIIIDDTPI</sequence>
<evidence type="ECO:0000256" key="1">
    <source>
        <dbReference type="SAM" id="MobiDB-lite"/>
    </source>
</evidence>
<evidence type="ECO:0000313" key="3">
    <source>
        <dbReference type="Proteomes" id="UP000765509"/>
    </source>
</evidence>
<proteinExistence type="predicted"/>
<comment type="caution">
    <text evidence="2">The sequence shown here is derived from an EMBL/GenBank/DDBJ whole genome shotgun (WGS) entry which is preliminary data.</text>
</comment>
<dbReference type="Proteomes" id="UP000765509">
    <property type="component" value="Unassembled WGS sequence"/>
</dbReference>
<feature type="region of interest" description="Disordered" evidence="1">
    <location>
        <begin position="1"/>
        <end position="64"/>
    </location>
</feature>
<gene>
    <name evidence="2" type="ORF">O181_010905</name>
</gene>
<keyword evidence="3" id="KW-1185">Reference proteome</keyword>
<evidence type="ECO:0000313" key="2">
    <source>
        <dbReference type="EMBL" id="MBW0471190.1"/>
    </source>
</evidence>
<dbReference type="EMBL" id="AVOT02002687">
    <property type="protein sequence ID" value="MBW0471190.1"/>
    <property type="molecule type" value="Genomic_DNA"/>
</dbReference>